<dbReference type="AlphaFoldDB" id="A0A8J5RQ44"/>
<keyword evidence="13" id="KW-1185">Reference proteome</keyword>
<dbReference type="EMBL" id="JAAALK010000288">
    <property type="protein sequence ID" value="KAG8054673.1"/>
    <property type="molecule type" value="Genomic_DNA"/>
</dbReference>
<comment type="similarity">
    <text evidence="2">Belongs to the bZIP family.</text>
</comment>
<evidence type="ECO:0000256" key="2">
    <source>
        <dbReference type="ARBA" id="ARBA00007163"/>
    </source>
</evidence>
<feature type="compositionally biased region" description="Polar residues" evidence="9">
    <location>
        <begin position="29"/>
        <end position="52"/>
    </location>
</feature>
<evidence type="ECO:0000259" key="11">
    <source>
        <dbReference type="PROSITE" id="PS51806"/>
    </source>
</evidence>
<evidence type="ECO:0000256" key="5">
    <source>
        <dbReference type="ARBA" id="ARBA00023125"/>
    </source>
</evidence>
<keyword evidence="3" id="KW-0611">Plant defense</keyword>
<proteinExistence type="inferred from homology"/>
<sequence length="445" mass="49963">MHAAEAAGYLAGSGRPPTLEIFPSWPMRHQQQLHSGNSQTVGSTTDSSSAQNTMPQMELVSPASIRASSQPQQQLLLQRQEVMMVTTDDYSYKPDLAAASSSFQQQQLLHGGGDHAKRKHGSTRKDGKLADAKTERRLAQNREAARKSRLRKKAYVQNLETSRVRLQQIEQELQRARSQGLFLRRCSAGAAGEMSSGAAVFDMEYARWLDDDSKRLTDLRGGLQAHLLDSNLGLIVEECMQHYDELFELKAELARSDVFHLLTGTWTTPAERCFLWMGGFRPSELLKILIHQLDPLTEQQLMGIYNLKQSSEQAEEALAQGLQQLHLSLSDTVAAGTLNDVPGVPNYMNLMAIALEKLASLESFYQQADNLRQQTLHQLRRILTTRQAARCFLSIGEYYRRLRALSNLWSSRPLENFIGAESVSPTVTELQAMHQQSQQNQYSGF</sequence>
<feature type="region of interest" description="Disordered" evidence="9">
    <location>
        <begin position="109"/>
        <end position="150"/>
    </location>
</feature>
<dbReference type="GO" id="GO:0045893">
    <property type="term" value="P:positive regulation of DNA-templated transcription"/>
    <property type="evidence" value="ECO:0007669"/>
    <property type="project" value="UniProtKB-ARBA"/>
</dbReference>
<feature type="compositionally biased region" description="Basic and acidic residues" evidence="9">
    <location>
        <begin position="123"/>
        <end position="146"/>
    </location>
</feature>
<accession>A0A8J5RQ44</accession>
<name>A0A8J5RQ44_ZIZPA</name>
<evidence type="ECO:0000259" key="10">
    <source>
        <dbReference type="PROSITE" id="PS50217"/>
    </source>
</evidence>
<feature type="coiled-coil region" evidence="8">
    <location>
        <begin position="152"/>
        <end position="179"/>
    </location>
</feature>
<keyword evidence="6" id="KW-0804">Transcription</keyword>
<dbReference type="PANTHER" id="PTHR45693:SF9">
    <property type="entry name" value="TRANSCRIPTION FACTOR TGA9"/>
    <property type="match status" value="1"/>
</dbReference>
<dbReference type="PROSITE" id="PS51806">
    <property type="entry name" value="DOG1"/>
    <property type="match status" value="1"/>
</dbReference>
<dbReference type="OrthoDB" id="2015618at2759"/>
<keyword evidence="5" id="KW-0238">DNA-binding</keyword>
<evidence type="ECO:0000256" key="6">
    <source>
        <dbReference type="ARBA" id="ARBA00023163"/>
    </source>
</evidence>
<dbReference type="InterPro" id="IPR025422">
    <property type="entry name" value="TGA_domain"/>
</dbReference>
<dbReference type="GO" id="GO:0043565">
    <property type="term" value="F:sequence-specific DNA binding"/>
    <property type="evidence" value="ECO:0007669"/>
    <property type="project" value="InterPro"/>
</dbReference>
<reference evidence="12" key="1">
    <citation type="journal article" date="2021" name="bioRxiv">
        <title>Whole Genome Assembly and Annotation of Northern Wild Rice, Zizania palustris L., Supports a Whole Genome Duplication in the Zizania Genus.</title>
        <authorList>
            <person name="Haas M."/>
            <person name="Kono T."/>
            <person name="Macchietto M."/>
            <person name="Millas R."/>
            <person name="McGilp L."/>
            <person name="Shao M."/>
            <person name="Duquette J."/>
            <person name="Hirsch C.N."/>
            <person name="Kimball J."/>
        </authorList>
    </citation>
    <scope>NUCLEOTIDE SEQUENCE</scope>
    <source>
        <tissue evidence="12">Fresh leaf tissue</tissue>
    </source>
</reference>
<dbReference type="PROSITE" id="PS00036">
    <property type="entry name" value="BZIP_BASIC"/>
    <property type="match status" value="1"/>
</dbReference>
<protein>
    <submittedName>
        <fullName evidence="12">Uncharacterized protein</fullName>
    </submittedName>
</protein>
<dbReference type="SMART" id="SM00338">
    <property type="entry name" value="BRLZ"/>
    <property type="match status" value="1"/>
</dbReference>
<dbReference type="InterPro" id="IPR004827">
    <property type="entry name" value="bZIP"/>
</dbReference>
<keyword evidence="7" id="KW-0539">Nucleus</keyword>
<comment type="caution">
    <text evidence="12">The sequence shown here is derived from an EMBL/GenBank/DDBJ whole genome shotgun (WGS) entry which is preliminary data.</text>
</comment>
<feature type="domain" description="BZIP" evidence="10">
    <location>
        <begin position="131"/>
        <end position="175"/>
    </location>
</feature>
<dbReference type="GO" id="GO:0006952">
    <property type="term" value="P:defense response"/>
    <property type="evidence" value="ECO:0007669"/>
    <property type="project" value="UniProtKB-KW"/>
</dbReference>
<dbReference type="PROSITE" id="PS50217">
    <property type="entry name" value="BZIP"/>
    <property type="match status" value="1"/>
</dbReference>
<evidence type="ECO:0000256" key="1">
    <source>
        <dbReference type="ARBA" id="ARBA00004123"/>
    </source>
</evidence>
<dbReference type="PANTHER" id="PTHR45693">
    <property type="entry name" value="TRANSCRIPTION FACTOR TGA9"/>
    <property type="match status" value="1"/>
</dbReference>
<feature type="domain" description="DOG1" evidence="11">
    <location>
        <begin position="198"/>
        <end position="412"/>
    </location>
</feature>
<dbReference type="FunFam" id="1.20.5.170:FF:000019">
    <property type="entry name" value="BZIP family transcription factor"/>
    <property type="match status" value="1"/>
</dbReference>
<evidence type="ECO:0000313" key="13">
    <source>
        <dbReference type="Proteomes" id="UP000729402"/>
    </source>
</evidence>
<gene>
    <name evidence="12" type="ORF">GUJ93_ZPchr0001g31780</name>
</gene>
<dbReference type="Pfam" id="PF14144">
    <property type="entry name" value="DOG1"/>
    <property type="match status" value="1"/>
</dbReference>
<comment type="subcellular location">
    <subcellularLocation>
        <location evidence="1">Nucleus</location>
    </subcellularLocation>
</comment>
<dbReference type="GO" id="GO:0003700">
    <property type="term" value="F:DNA-binding transcription factor activity"/>
    <property type="evidence" value="ECO:0007669"/>
    <property type="project" value="InterPro"/>
</dbReference>
<dbReference type="GO" id="GO:0005634">
    <property type="term" value="C:nucleus"/>
    <property type="evidence" value="ECO:0007669"/>
    <property type="project" value="UniProtKB-SubCell"/>
</dbReference>
<keyword evidence="4" id="KW-0805">Transcription regulation</keyword>
<evidence type="ECO:0000256" key="4">
    <source>
        <dbReference type="ARBA" id="ARBA00023015"/>
    </source>
</evidence>
<feature type="region of interest" description="Disordered" evidence="9">
    <location>
        <begin position="1"/>
        <end position="52"/>
    </location>
</feature>
<evidence type="ECO:0000256" key="3">
    <source>
        <dbReference type="ARBA" id="ARBA00022821"/>
    </source>
</evidence>
<evidence type="ECO:0000256" key="9">
    <source>
        <dbReference type="SAM" id="MobiDB-lite"/>
    </source>
</evidence>
<organism evidence="12 13">
    <name type="scientific">Zizania palustris</name>
    <name type="common">Northern wild rice</name>
    <dbReference type="NCBI Taxonomy" id="103762"/>
    <lineage>
        <taxon>Eukaryota</taxon>
        <taxon>Viridiplantae</taxon>
        <taxon>Streptophyta</taxon>
        <taxon>Embryophyta</taxon>
        <taxon>Tracheophyta</taxon>
        <taxon>Spermatophyta</taxon>
        <taxon>Magnoliopsida</taxon>
        <taxon>Liliopsida</taxon>
        <taxon>Poales</taxon>
        <taxon>Poaceae</taxon>
        <taxon>BOP clade</taxon>
        <taxon>Oryzoideae</taxon>
        <taxon>Oryzeae</taxon>
        <taxon>Zizaniinae</taxon>
        <taxon>Zizania</taxon>
    </lineage>
</organism>
<reference evidence="12" key="2">
    <citation type="submission" date="2021-02" db="EMBL/GenBank/DDBJ databases">
        <authorList>
            <person name="Kimball J.A."/>
            <person name="Haas M.W."/>
            <person name="Macchietto M."/>
            <person name="Kono T."/>
            <person name="Duquette J."/>
            <person name="Shao M."/>
        </authorList>
    </citation>
    <scope>NUCLEOTIDE SEQUENCE</scope>
    <source>
        <tissue evidence="12">Fresh leaf tissue</tissue>
    </source>
</reference>
<dbReference type="Pfam" id="PF00170">
    <property type="entry name" value="bZIP_1"/>
    <property type="match status" value="1"/>
</dbReference>
<dbReference type="GO" id="GO:0006351">
    <property type="term" value="P:DNA-templated transcription"/>
    <property type="evidence" value="ECO:0007669"/>
    <property type="project" value="InterPro"/>
</dbReference>
<dbReference type="Proteomes" id="UP000729402">
    <property type="component" value="Unassembled WGS sequence"/>
</dbReference>
<evidence type="ECO:0000256" key="7">
    <source>
        <dbReference type="ARBA" id="ARBA00023242"/>
    </source>
</evidence>
<keyword evidence="8" id="KW-0175">Coiled coil</keyword>
<evidence type="ECO:0000256" key="8">
    <source>
        <dbReference type="SAM" id="Coils"/>
    </source>
</evidence>
<evidence type="ECO:0000313" key="12">
    <source>
        <dbReference type="EMBL" id="KAG8054673.1"/>
    </source>
</evidence>